<dbReference type="Proteomes" id="UP000004621">
    <property type="component" value="Unassembled WGS sequence"/>
</dbReference>
<evidence type="ECO:0000313" key="2">
    <source>
        <dbReference type="Proteomes" id="UP000004621"/>
    </source>
</evidence>
<evidence type="ECO:0000313" key="1">
    <source>
        <dbReference type="EMBL" id="EFC52438.1"/>
    </source>
</evidence>
<reference evidence="1 2" key="1">
    <citation type="submission" date="2010-01" db="EMBL/GenBank/DDBJ databases">
        <authorList>
            <person name="Weinstock G."/>
            <person name="Sodergren E."/>
            <person name="Clifton S."/>
            <person name="Fulton L."/>
            <person name="Fulton B."/>
            <person name="Courtney L."/>
            <person name="Fronick C."/>
            <person name="Harrison M."/>
            <person name="Strong C."/>
            <person name="Farmer C."/>
            <person name="Delahaunty K."/>
            <person name="Markovic C."/>
            <person name="Hall O."/>
            <person name="Minx P."/>
            <person name="Tomlinson C."/>
            <person name="Mitreva M."/>
            <person name="Nelson J."/>
            <person name="Hou S."/>
            <person name="Wollam A."/>
            <person name="Pepin K.H."/>
            <person name="Johnson M."/>
            <person name="Bhonagiri V."/>
            <person name="Nash W.E."/>
            <person name="Warren W."/>
            <person name="Chinwalla A."/>
            <person name="Mardis E.R."/>
            <person name="Wilson R.K."/>
        </authorList>
    </citation>
    <scope>NUCLEOTIDE SEQUENCE [LARGE SCALE GENOMIC DNA]</scope>
    <source>
        <strain evidence="1 2">NJ9703</strain>
    </source>
</reference>
<accession>A0A9W5IRG3</accession>
<gene>
    <name evidence="1" type="ORF">NEISUBOT_04184</name>
</gene>
<protein>
    <submittedName>
        <fullName evidence="1">Uncharacterized protein</fullName>
    </submittedName>
</protein>
<sequence length="45" mass="5266">MLTHDGSSFCRISSFLAAYPVFISFLKNNLQFVYTTLNYKYTVTY</sequence>
<organism evidence="1 2">
    <name type="scientific">Neisseria subflava NJ9703</name>
    <dbReference type="NCBI Taxonomy" id="546268"/>
    <lineage>
        <taxon>Bacteria</taxon>
        <taxon>Pseudomonadati</taxon>
        <taxon>Pseudomonadota</taxon>
        <taxon>Betaproteobacteria</taxon>
        <taxon>Neisseriales</taxon>
        <taxon>Neisseriaceae</taxon>
        <taxon>Neisseria</taxon>
    </lineage>
</organism>
<dbReference type="AlphaFoldDB" id="A0A9W5IRG3"/>
<name>A0A9W5IRG3_NEISU</name>
<comment type="caution">
    <text evidence="1">The sequence shown here is derived from an EMBL/GenBank/DDBJ whole genome shotgun (WGS) entry which is preliminary data.</text>
</comment>
<dbReference type="EMBL" id="ACEO02000004">
    <property type="protein sequence ID" value="EFC52438.1"/>
    <property type="molecule type" value="Genomic_DNA"/>
</dbReference>
<proteinExistence type="predicted"/>